<dbReference type="GO" id="GO:0000775">
    <property type="term" value="C:chromosome, centromeric region"/>
    <property type="evidence" value="ECO:0007669"/>
    <property type="project" value="UniProtKB-SubCell"/>
</dbReference>
<dbReference type="AlphaFoldDB" id="A0A2D3UPG4"/>
<protein>
    <recommendedName>
        <fullName evidence="11">Borealin N-terminal domain-containing protein</fullName>
    </recommendedName>
</protein>
<gene>
    <name evidence="12" type="ORF">RCC_03074</name>
</gene>
<dbReference type="OrthoDB" id="2392550at2759"/>
<evidence type="ECO:0000256" key="3">
    <source>
        <dbReference type="ARBA" id="ARBA00009914"/>
    </source>
</evidence>
<feature type="domain" description="Borealin N-terminal" evidence="11">
    <location>
        <begin position="10"/>
        <end position="65"/>
    </location>
</feature>
<evidence type="ECO:0000256" key="9">
    <source>
        <dbReference type="ARBA" id="ARBA00023328"/>
    </source>
</evidence>
<evidence type="ECO:0000259" key="11">
    <source>
        <dbReference type="Pfam" id="PF10444"/>
    </source>
</evidence>
<feature type="region of interest" description="Disordered" evidence="10">
    <location>
        <begin position="67"/>
        <end position="266"/>
    </location>
</feature>
<proteinExistence type="inferred from homology"/>
<keyword evidence="4" id="KW-0158">Chromosome</keyword>
<organism evidence="12 13">
    <name type="scientific">Ramularia collo-cygni</name>
    <dbReference type="NCBI Taxonomy" id="112498"/>
    <lineage>
        <taxon>Eukaryota</taxon>
        <taxon>Fungi</taxon>
        <taxon>Dikarya</taxon>
        <taxon>Ascomycota</taxon>
        <taxon>Pezizomycotina</taxon>
        <taxon>Dothideomycetes</taxon>
        <taxon>Dothideomycetidae</taxon>
        <taxon>Mycosphaerellales</taxon>
        <taxon>Mycosphaerellaceae</taxon>
        <taxon>Ramularia</taxon>
    </lineage>
</organism>
<comment type="similarity">
    <text evidence="3">Belongs to the borealin family.</text>
</comment>
<dbReference type="STRING" id="112498.A0A2D3UPG4"/>
<feature type="compositionally biased region" description="Low complexity" evidence="10">
    <location>
        <begin position="209"/>
        <end position="223"/>
    </location>
</feature>
<keyword evidence="13" id="KW-1185">Reference proteome</keyword>
<evidence type="ECO:0000256" key="5">
    <source>
        <dbReference type="ARBA" id="ARBA00022618"/>
    </source>
</evidence>
<dbReference type="InterPro" id="IPR018867">
    <property type="entry name" value="Cell_div_borealin"/>
</dbReference>
<sequence>MESNTITLAQRQAIIDNFQLEIAERARKLRSQYNLQAQGLRARLEMRVNRIPQALRKRNIGELVEEHENRLRPAPPPPMAMPVASGPTQPALQPAIRSRQAQAAKRKSDEMSTLSSEGADKENEELPVPKKRTKATTTTATANSKATRALPPVRKAALPGTTNPAGVLSPRSNNSRTLPAPPAPFKSSNLSPEKKTIPRSGAVSRTGNASRAGARTATKGAASSENGRSSEASAGSNGTTIVKGKKAPAKKTTTAPSTMATKAAAARKAAASTTAAVGRTLRKRN</sequence>
<accession>A0A2D3UPG4</accession>
<keyword evidence="7" id="KW-0539">Nucleus</keyword>
<dbReference type="Proteomes" id="UP000225277">
    <property type="component" value="Unassembled WGS sequence"/>
</dbReference>
<keyword evidence="9" id="KW-0137">Centromere</keyword>
<evidence type="ECO:0000256" key="1">
    <source>
        <dbReference type="ARBA" id="ARBA00004123"/>
    </source>
</evidence>
<comment type="subcellular location">
    <subcellularLocation>
        <location evidence="2">Chromosome</location>
        <location evidence="2">Centromere</location>
    </subcellularLocation>
    <subcellularLocation>
        <location evidence="1">Nucleus</location>
    </subcellularLocation>
</comment>
<dbReference type="GO" id="GO:0005634">
    <property type="term" value="C:nucleus"/>
    <property type="evidence" value="ECO:0007669"/>
    <property type="project" value="UniProtKB-SubCell"/>
</dbReference>
<evidence type="ECO:0000313" key="13">
    <source>
        <dbReference type="Proteomes" id="UP000225277"/>
    </source>
</evidence>
<dbReference type="PANTHER" id="PTHR16040">
    <property type="entry name" value="AUSTRALIN, ISOFORM A-RELATED"/>
    <property type="match status" value="1"/>
</dbReference>
<dbReference type="GO" id="GO:0000070">
    <property type="term" value="P:mitotic sister chromatid segregation"/>
    <property type="evidence" value="ECO:0007669"/>
    <property type="project" value="TreeGrafter"/>
</dbReference>
<dbReference type="GO" id="GO:0032133">
    <property type="term" value="C:chromosome passenger complex"/>
    <property type="evidence" value="ECO:0007669"/>
    <property type="project" value="TreeGrafter"/>
</dbReference>
<evidence type="ECO:0000313" key="12">
    <source>
        <dbReference type="EMBL" id="CZT17241.1"/>
    </source>
</evidence>
<dbReference type="RefSeq" id="XP_023624134.1">
    <property type="nucleotide sequence ID" value="XM_023768366.1"/>
</dbReference>
<dbReference type="GeneID" id="35598282"/>
<feature type="compositionally biased region" description="Low complexity" evidence="10">
    <location>
        <begin position="135"/>
        <end position="149"/>
    </location>
</feature>
<name>A0A2D3UPG4_9PEZI</name>
<feature type="compositionally biased region" description="Polar residues" evidence="10">
    <location>
        <begin position="224"/>
        <end position="240"/>
    </location>
</feature>
<evidence type="ECO:0000256" key="6">
    <source>
        <dbReference type="ARBA" id="ARBA00022776"/>
    </source>
</evidence>
<evidence type="ECO:0000256" key="10">
    <source>
        <dbReference type="SAM" id="MobiDB-lite"/>
    </source>
</evidence>
<evidence type="ECO:0000256" key="2">
    <source>
        <dbReference type="ARBA" id="ARBA00004584"/>
    </source>
</evidence>
<evidence type="ECO:0000256" key="8">
    <source>
        <dbReference type="ARBA" id="ARBA00023306"/>
    </source>
</evidence>
<dbReference type="PANTHER" id="PTHR16040:SF7">
    <property type="entry name" value="AUSTRALIN, ISOFORM A-RELATED"/>
    <property type="match status" value="1"/>
</dbReference>
<feature type="compositionally biased region" description="Polar residues" evidence="10">
    <location>
        <begin position="160"/>
        <end position="177"/>
    </location>
</feature>
<keyword evidence="8" id="KW-0131">Cell cycle</keyword>
<dbReference type="GO" id="GO:0051301">
    <property type="term" value="P:cell division"/>
    <property type="evidence" value="ECO:0007669"/>
    <property type="project" value="UniProtKB-KW"/>
</dbReference>
<evidence type="ECO:0000256" key="7">
    <source>
        <dbReference type="ARBA" id="ARBA00023242"/>
    </source>
</evidence>
<reference evidence="12 13" key="1">
    <citation type="submission" date="2016-03" db="EMBL/GenBank/DDBJ databases">
        <authorList>
            <person name="Ploux O."/>
        </authorList>
    </citation>
    <scope>NUCLEOTIDE SEQUENCE [LARGE SCALE GENOMIC DNA]</scope>
    <source>
        <strain evidence="12 13">URUG2</strain>
    </source>
</reference>
<dbReference type="EMBL" id="FJUY01000003">
    <property type="protein sequence ID" value="CZT17241.1"/>
    <property type="molecule type" value="Genomic_DNA"/>
</dbReference>
<dbReference type="Pfam" id="PF10444">
    <property type="entry name" value="Nbl1_Borealin_N"/>
    <property type="match status" value="1"/>
</dbReference>
<dbReference type="GO" id="GO:0051233">
    <property type="term" value="C:spindle midzone"/>
    <property type="evidence" value="ECO:0007669"/>
    <property type="project" value="TreeGrafter"/>
</dbReference>
<keyword evidence="5" id="KW-0132">Cell division</keyword>
<dbReference type="InterPro" id="IPR018851">
    <property type="entry name" value="Borealin_N"/>
</dbReference>
<evidence type="ECO:0000256" key="4">
    <source>
        <dbReference type="ARBA" id="ARBA00022454"/>
    </source>
</evidence>
<feature type="compositionally biased region" description="Low complexity" evidence="10">
    <location>
        <begin position="250"/>
        <end position="266"/>
    </location>
</feature>
<keyword evidence="6" id="KW-0498">Mitosis</keyword>